<evidence type="ECO:0000256" key="1">
    <source>
        <dbReference type="ARBA" id="ARBA00004651"/>
    </source>
</evidence>
<dbReference type="PANTHER" id="PTHR30086">
    <property type="entry name" value="ARGININE EXPORTER PROTEIN ARGO"/>
    <property type="match status" value="1"/>
</dbReference>
<feature type="transmembrane region" description="Helical" evidence="6">
    <location>
        <begin position="186"/>
        <end position="204"/>
    </location>
</feature>
<keyword evidence="2" id="KW-1003">Cell membrane</keyword>
<sequence length="210" mass="22065">MLPLDTLAAFSMASILLGLAPGPDNLFVLSQATLRGSRAGLIIVLGLCTGLLVHTCAVALGLAVVFKTSALAFSVLKIAGAGYLSWLAWQAWRAGASTLQAQAPAVPMHRLYLRGIIMNVTNPKVSIFFLAFLPQFADPARGPLAPQLLLLGGVFILCSLLVFSLIALLAGSLGHVLARSPRIQIVLNRLTGLLFLGLAIRLVTATRSTA</sequence>
<evidence type="ECO:0000256" key="2">
    <source>
        <dbReference type="ARBA" id="ARBA00022475"/>
    </source>
</evidence>
<keyword evidence="5 6" id="KW-0472">Membrane</keyword>
<dbReference type="Proteomes" id="UP000245212">
    <property type="component" value="Unassembled WGS sequence"/>
</dbReference>
<keyword evidence="8" id="KW-1185">Reference proteome</keyword>
<evidence type="ECO:0000313" key="7">
    <source>
        <dbReference type="EMBL" id="PWF22766.1"/>
    </source>
</evidence>
<keyword evidence="3 6" id="KW-0812">Transmembrane</keyword>
<dbReference type="GO" id="GO:0005886">
    <property type="term" value="C:plasma membrane"/>
    <property type="evidence" value="ECO:0007669"/>
    <property type="project" value="UniProtKB-SubCell"/>
</dbReference>
<evidence type="ECO:0000313" key="8">
    <source>
        <dbReference type="Proteomes" id="UP000245212"/>
    </source>
</evidence>
<dbReference type="PIRSF" id="PIRSF006324">
    <property type="entry name" value="LeuE"/>
    <property type="match status" value="1"/>
</dbReference>
<keyword evidence="4 6" id="KW-1133">Transmembrane helix</keyword>
<comment type="subcellular location">
    <subcellularLocation>
        <location evidence="1">Cell membrane</location>
        <topology evidence="1">Multi-pass membrane protein</topology>
    </subcellularLocation>
</comment>
<organism evidence="7 8">
    <name type="scientific">Corticimicrobacter populi</name>
    <dbReference type="NCBI Taxonomy" id="2175229"/>
    <lineage>
        <taxon>Bacteria</taxon>
        <taxon>Pseudomonadati</taxon>
        <taxon>Pseudomonadota</taxon>
        <taxon>Betaproteobacteria</taxon>
        <taxon>Burkholderiales</taxon>
        <taxon>Alcaligenaceae</taxon>
        <taxon>Corticimicrobacter</taxon>
    </lineage>
</organism>
<name>A0A2V1K1W2_9BURK</name>
<protein>
    <submittedName>
        <fullName evidence="7">Threonine transporter RhtB</fullName>
    </submittedName>
</protein>
<gene>
    <name evidence="7" type="ORF">DD235_11115</name>
</gene>
<proteinExistence type="predicted"/>
<reference evidence="8" key="1">
    <citation type="submission" date="2018-05" db="EMBL/GenBank/DDBJ databases">
        <authorList>
            <person name="Li Y."/>
        </authorList>
    </citation>
    <scope>NUCLEOTIDE SEQUENCE [LARGE SCALE GENOMIC DNA]</scope>
    <source>
        <strain evidence="8">3d-2-2</strain>
    </source>
</reference>
<dbReference type="GO" id="GO:0015171">
    <property type="term" value="F:amino acid transmembrane transporter activity"/>
    <property type="evidence" value="ECO:0007669"/>
    <property type="project" value="TreeGrafter"/>
</dbReference>
<dbReference type="PANTHER" id="PTHR30086:SF20">
    <property type="entry name" value="ARGININE EXPORTER PROTEIN ARGO-RELATED"/>
    <property type="match status" value="1"/>
</dbReference>
<dbReference type="AlphaFoldDB" id="A0A2V1K1W2"/>
<feature type="transmembrane region" description="Helical" evidence="6">
    <location>
        <begin position="41"/>
        <end position="64"/>
    </location>
</feature>
<feature type="transmembrane region" description="Helical" evidence="6">
    <location>
        <begin position="148"/>
        <end position="174"/>
    </location>
</feature>
<dbReference type="Pfam" id="PF01810">
    <property type="entry name" value="LysE"/>
    <property type="match status" value="1"/>
</dbReference>
<accession>A0A2V1K1W2</accession>
<feature type="transmembrane region" description="Helical" evidence="6">
    <location>
        <begin position="70"/>
        <end position="90"/>
    </location>
</feature>
<evidence type="ECO:0000256" key="3">
    <source>
        <dbReference type="ARBA" id="ARBA00022692"/>
    </source>
</evidence>
<comment type="caution">
    <text evidence="7">The sequence shown here is derived from an EMBL/GenBank/DDBJ whole genome shotgun (WGS) entry which is preliminary data.</text>
</comment>
<dbReference type="EMBL" id="QETA01000004">
    <property type="protein sequence ID" value="PWF22766.1"/>
    <property type="molecule type" value="Genomic_DNA"/>
</dbReference>
<evidence type="ECO:0000256" key="6">
    <source>
        <dbReference type="SAM" id="Phobius"/>
    </source>
</evidence>
<dbReference type="RefSeq" id="WP_109062290.1">
    <property type="nucleotide sequence ID" value="NZ_QETA01000004.1"/>
</dbReference>
<feature type="transmembrane region" description="Helical" evidence="6">
    <location>
        <begin position="6"/>
        <end position="29"/>
    </location>
</feature>
<feature type="transmembrane region" description="Helical" evidence="6">
    <location>
        <begin position="111"/>
        <end position="136"/>
    </location>
</feature>
<dbReference type="InterPro" id="IPR001123">
    <property type="entry name" value="LeuE-type"/>
</dbReference>
<evidence type="ECO:0000256" key="5">
    <source>
        <dbReference type="ARBA" id="ARBA00023136"/>
    </source>
</evidence>
<evidence type="ECO:0000256" key="4">
    <source>
        <dbReference type="ARBA" id="ARBA00022989"/>
    </source>
</evidence>